<dbReference type="EMBL" id="BOMP01000051">
    <property type="protein sequence ID" value="GIE40713.1"/>
    <property type="molecule type" value="Genomic_DNA"/>
</dbReference>
<organism evidence="5 6">
    <name type="scientific">Actinoplanes lobatus</name>
    <dbReference type="NCBI Taxonomy" id="113568"/>
    <lineage>
        <taxon>Bacteria</taxon>
        <taxon>Bacillati</taxon>
        <taxon>Actinomycetota</taxon>
        <taxon>Actinomycetes</taxon>
        <taxon>Micromonosporales</taxon>
        <taxon>Micromonosporaceae</taxon>
        <taxon>Actinoplanes</taxon>
    </lineage>
</organism>
<dbReference type="InterPro" id="IPR052513">
    <property type="entry name" value="Thioester_dehydratase-like"/>
</dbReference>
<dbReference type="AlphaFoldDB" id="A0A7W7MLW0"/>
<evidence type="ECO:0000313" key="5">
    <source>
        <dbReference type="EMBL" id="MBB4754968.1"/>
    </source>
</evidence>
<dbReference type="Pfam" id="PF01796">
    <property type="entry name" value="OB_ChsH2_C"/>
    <property type="match status" value="1"/>
</dbReference>
<dbReference type="Gene3D" id="3.10.129.10">
    <property type="entry name" value="Hotdog Thioesterase"/>
    <property type="match status" value="2"/>
</dbReference>
<gene>
    <name evidence="4" type="ORF">Alo02nite_36110</name>
    <name evidence="5" type="ORF">BJ964_009129</name>
</gene>
<dbReference type="InterPro" id="IPR002878">
    <property type="entry name" value="ChsH2_C"/>
</dbReference>
<dbReference type="SUPFAM" id="SSF50249">
    <property type="entry name" value="Nucleic acid-binding proteins"/>
    <property type="match status" value="1"/>
</dbReference>
<keyword evidence="7" id="KW-1185">Reference proteome</keyword>
<reference evidence="4 7" key="2">
    <citation type="submission" date="2021-01" db="EMBL/GenBank/DDBJ databases">
        <title>Whole genome shotgun sequence of Actinoplanes lobatus NBRC 12513.</title>
        <authorList>
            <person name="Komaki H."/>
            <person name="Tamura T."/>
        </authorList>
    </citation>
    <scope>NUCLEOTIDE SEQUENCE [LARGE SCALE GENOMIC DNA]</scope>
    <source>
        <strain evidence="4 7">NBRC 12513</strain>
    </source>
</reference>
<dbReference type="InterPro" id="IPR012340">
    <property type="entry name" value="NA-bd_OB-fold"/>
</dbReference>
<evidence type="ECO:0000313" key="4">
    <source>
        <dbReference type="EMBL" id="GIE40713.1"/>
    </source>
</evidence>
<comment type="caution">
    <text evidence="5">The sequence shown here is derived from an EMBL/GenBank/DDBJ whole genome shotgun (WGS) entry which is preliminary data.</text>
</comment>
<sequence length="400" mass="43614">MIEEVVARLTAAGETPVRAGRDPVNLPMIRTWLEAMGDGNPAYERSGIAPPAMIQVWTMRGLAPSPVDDPLQTMSELLENSGYSAIVATDSEQTYHRPLRVGETVSVRSRLEAVAGPKRTSLGEGWFVTTLSTWLVGDEPVGEMRFRILRYKPSANPGKPVTEKMRPMVTADNAAFWEGAAAGELRIQRCGECGTMRHPPGPACPHCGSLKPEYTTAEGTGRIHSYVVHHHPPVPGRRAPYTVALVDLTEGVRVVAEYRGPRPEIGDPVRVHFDDRLPVWRPDVPMLGPWKLEVTPTLIVSTALATRDFQNVHHDRDAAVRLGSRDIFLNILTTTGLVQRFVTDALGPDTRVRGIRIRLGTPCLAYDTLTFTGQVLPHGIEVAGRTAAGVHVSGTVEVAS</sequence>
<accession>A0A7W7MLW0</accession>
<dbReference type="InterPro" id="IPR029069">
    <property type="entry name" value="HotDog_dom_sf"/>
</dbReference>
<dbReference type="SUPFAM" id="SSF54637">
    <property type="entry name" value="Thioesterase/thiol ester dehydrase-isomerase"/>
    <property type="match status" value="2"/>
</dbReference>
<evidence type="ECO:0000259" key="3">
    <source>
        <dbReference type="Pfam" id="PF13452"/>
    </source>
</evidence>
<dbReference type="Pfam" id="PF13452">
    <property type="entry name" value="FAS1_DH_region"/>
    <property type="match status" value="1"/>
</dbReference>
<evidence type="ECO:0000259" key="2">
    <source>
        <dbReference type="Pfam" id="PF12172"/>
    </source>
</evidence>
<dbReference type="Pfam" id="PF12172">
    <property type="entry name" value="zf-ChsH2"/>
    <property type="match status" value="1"/>
</dbReference>
<dbReference type="InterPro" id="IPR022002">
    <property type="entry name" value="ChsH2_Znr"/>
</dbReference>
<dbReference type="PANTHER" id="PTHR34075:SF5">
    <property type="entry name" value="BLR3430 PROTEIN"/>
    <property type="match status" value="1"/>
</dbReference>
<name>A0A7W7MLW0_9ACTN</name>
<dbReference type="PANTHER" id="PTHR34075">
    <property type="entry name" value="BLR3430 PROTEIN"/>
    <property type="match status" value="1"/>
</dbReference>
<feature type="domain" description="ChsH2 C-terminal OB-fold" evidence="1">
    <location>
        <begin position="215"/>
        <end position="274"/>
    </location>
</feature>
<evidence type="ECO:0000313" key="7">
    <source>
        <dbReference type="Proteomes" id="UP000631312"/>
    </source>
</evidence>
<dbReference type="Proteomes" id="UP000590511">
    <property type="component" value="Unassembled WGS sequence"/>
</dbReference>
<proteinExistence type="predicted"/>
<feature type="domain" description="ChsH2 rubredoxin-like zinc ribbon" evidence="2">
    <location>
        <begin position="177"/>
        <end position="212"/>
    </location>
</feature>
<dbReference type="EMBL" id="JACHNC010000001">
    <property type="protein sequence ID" value="MBB4754968.1"/>
    <property type="molecule type" value="Genomic_DNA"/>
</dbReference>
<protein>
    <submittedName>
        <fullName evidence="5">Putative OB-fold protein/acyl dehydratase</fullName>
    </submittedName>
</protein>
<evidence type="ECO:0000313" key="6">
    <source>
        <dbReference type="Proteomes" id="UP000590511"/>
    </source>
</evidence>
<dbReference type="Proteomes" id="UP000631312">
    <property type="component" value="Unassembled WGS sequence"/>
</dbReference>
<dbReference type="Gene3D" id="6.10.30.10">
    <property type="match status" value="1"/>
</dbReference>
<feature type="domain" description="FAS1-like dehydratase" evidence="3">
    <location>
        <begin position="20"/>
        <end position="142"/>
    </location>
</feature>
<evidence type="ECO:0000259" key="1">
    <source>
        <dbReference type="Pfam" id="PF01796"/>
    </source>
</evidence>
<reference evidence="5 6" key="1">
    <citation type="submission" date="2020-08" db="EMBL/GenBank/DDBJ databases">
        <title>Sequencing the genomes of 1000 actinobacteria strains.</title>
        <authorList>
            <person name="Klenk H.-P."/>
        </authorList>
    </citation>
    <scope>NUCLEOTIDE SEQUENCE [LARGE SCALE GENOMIC DNA]</scope>
    <source>
        <strain evidence="5 6">DSM 43150</strain>
    </source>
</reference>
<dbReference type="InterPro" id="IPR039569">
    <property type="entry name" value="FAS1-like_DH_region"/>
</dbReference>